<dbReference type="RefSeq" id="WP_188965855.1">
    <property type="nucleotide sequence ID" value="NZ_BMKW01000002.1"/>
</dbReference>
<dbReference type="SUPFAM" id="SSF55781">
    <property type="entry name" value="GAF domain-like"/>
    <property type="match status" value="1"/>
</dbReference>
<evidence type="ECO:0000256" key="2">
    <source>
        <dbReference type="ARBA" id="ARBA00023125"/>
    </source>
</evidence>
<dbReference type="InterPro" id="IPR014757">
    <property type="entry name" value="Tscrpt_reg_IclR_C"/>
</dbReference>
<dbReference type="AlphaFoldDB" id="A0A917KBH0"/>
<keyword evidence="7" id="KW-1185">Reference proteome</keyword>
<gene>
    <name evidence="6" type="ORF">GCM10011320_10470</name>
</gene>
<keyword evidence="1" id="KW-0805">Transcription regulation</keyword>
<reference evidence="6" key="2">
    <citation type="submission" date="2020-09" db="EMBL/GenBank/DDBJ databases">
        <authorList>
            <person name="Sun Q."/>
            <person name="Zhou Y."/>
        </authorList>
    </citation>
    <scope>NUCLEOTIDE SEQUENCE</scope>
    <source>
        <strain evidence="6">CGMCC 1.3617</strain>
    </source>
</reference>
<dbReference type="InterPro" id="IPR050707">
    <property type="entry name" value="HTH_MetabolicPath_Reg"/>
</dbReference>
<proteinExistence type="predicted"/>
<dbReference type="GO" id="GO:0045892">
    <property type="term" value="P:negative regulation of DNA-templated transcription"/>
    <property type="evidence" value="ECO:0007669"/>
    <property type="project" value="TreeGrafter"/>
</dbReference>
<keyword evidence="3" id="KW-0804">Transcription</keyword>
<dbReference type="Proteomes" id="UP000661507">
    <property type="component" value="Unassembled WGS sequence"/>
</dbReference>
<dbReference type="SUPFAM" id="SSF46785">
    <property type="entry name" value="Winged helix' DNA-binding domain"/>
    <property type="match status" value="1"/>
</dbReference>
<evidence type="ECO:0000256" key="1">
    <source>
        <dbReference type="ARBA" id="ARBA00023015"/>
    </source>
</evidence>
<protein>
    <submittedName>
        <fullName evidence="6">Transcriptional regulator</fullName>
    </submittedName>
</protein>
<dbReference type="InterPro" id="IPR005471">
    <property type="entry name" value="Tscrpt_reg_IclR_N"/>
</dbReference>
<dbReference type="PROSITE" id="PS51078">
    <property type="entry name" value="ICLR_ED"/>
    <property type="match status" value="1"/>
</dbReference>
<evidence type="ECO:0000256" key="3">
    <source>
        <dbReference type="ARBA" id="ARBA00023163"/>
    </source>
</evidence>
<name>A0A917KBH0_9PROT</name>
<dbReference type="PROSITE" id="PS51077">
    <property type="entry name" value="HTH_ICLR"/>
    <property type="match status" value="1"/>
</dbReference>
<dbReference type="Gene3D" id="1.10.10.10">
    <property type="entry name" value="Winged helix-like DNA-binding domain superfamily/Winged helix DNA-binding domain"/>
    <property type="match status" value="1"/>
</dbReference>
<dbReference type="PANTHER" id="PTHR30136:SF34">
    <property type="entry name" value="TRANSCRIPTIONAL REGULATOR"/>
    <property type="match status" value="1"/>
</dbReference>
<evidence type="ECO:0000313" key="6">
    <source>
        <dbReference type="EMBL" id="GGJ05512.1"/>
    </source>
</evidence>
<dbReference type="InterPro" id="IPR036388">
    <property type="entry name" value="WH-like_DNA-bd_sf"/>
</dbReference>
<dbReference type="GO" id="GO:0003700">
    <property type="term" value="F:DNA-binding transcription factor activity"/>
    <property type="evidence" value="ECO:0007669"/>
    <property type="project" value="TreeGrafter"/>
</dbReference>
<keyword evidence="2" id="KW-0238">DNA-binding</keyword>
<comment type="caution">
    <text evidence="6">The sequence shown here is derived from an EMBL/GenBank/DDBJ whole genome shotgun (WGS) entry which is preliminary data.</text>
</comment>
<dbReference type="InterPro" id="IPR036390">
    <property type="entry name" value="WH_DNA-bd_sf"/>
</dbReference>
<dbReference type="SMART" id="SM00346">
    <property type="entry name" value="HTH_ICLR"/>
    <property type="match status" value="1"/>
</dbReference>
<sequence>MIRLPEEACKENTPLSTRFGGLEPDLVQSLAKGLAAIEAFDVEHPRMTLSEVARRIGVTPGSAQRILRTLDRLGYVGCADGHYSLRPRTLQLGYSYLASLPAVAIAQPLLTATTGATGETAYVAVLDGMDVVYVARATGRHLRRDYMSVGTRMPAHATSPGKVLLAGMPHGDRRAMLAGRKLQRLTPCTVTDVEELLRQIAMVAERGYALNDQETIMGLRSLAVPVTVGGRVVAALGTSTEVSRNSVSEMEAHFLPRLRETAVSLAQALKARDADSLQGR</sequence>
<dbReference type="GO" id="GO:0003677">
    <property type="term" value="F:DNA binding"/>
    <property type="evidence" value="ECO:0007669"/>
    <property type="project" value="UniProtKB-KW"/>
</dbReference>
<feature type="domain" description="IclR-ED" evidence="5">
    <location>
        <begin position="88"/>
        <end position="271"/>
    </location>
</feature>
<dbReference type="Pfam" id="PF01614">
    <property type="entry name" value="IclR_C"/>
    <property type="match status" value="1"/>
</dbReference>
<feature type="domain" description="HTH iclR-type" evidence="4">
    <location>
        <begin position="27"/>
        <end position="87"/>
    </location>
</feature>
<evidence type="ECO:0000259" key="5">
    <source>
        <dbReference type="PROSITE" id="PS51078"/>
    </source>
</evidence>
<evidence type="ECO:0000313" key="7">
    <source>
        <dbReference type="Proteomes" id="UP000661507"/>
    </source>
</evidence>
<dbReference type="Gene3D" id="3.30.450.40">
    <property type="match status" value="1"/>
</dbReference>
<accession>A0A917KBH0</accession>
<dbReference type="Pfam" id="PF09339">
    <property type="entry name" value="HTH_IclR"/>
    <property type="match status" value="1"/>
</dbReference>
<dbReference type="PANTHER" id="PTHR30136">
    <property type="entry name" value="HELIX-TURN-HELIX TRANSCRIPTIONAL REGULATOR, ICLR FAMILY"/>
    <property type="match status" value="1"/>
</dbReference>
<dbReference type="InterPro" id="IPR029016">
    <property type="entry name" value="GAF-like_dom_sf"/>
</dbReference>
<evidence type="ECO:0000259" key="4">
    <source>
        <dbReference type="PROSITE" id="PS51077"/>
    </source>
</evidence>
<organism evidence="6 7">
    <name type="scientific">Neoroseomonas lacus</name>
    <dbReference type="NCBI Taxonomy" id="287609"/>
    <lineage>
        <taxon>Bacteria</taxon>
        <taxon>Pseudomonadati</taxon>
        <taxon>Pseudomonadota</taxon>
        <taxon>Alphaproteobacteria</taxon>
        <taxon>Acetobacterales</taxon>
        <taxon>Acetobacteraceae</taxon>
        <taxon>Neoroseomonas</taxon>
    </lineage>
</organism>
<reference evidence="6" key="1">
    <citation type="journal article" date="2014" name="Int. J. Syst. Evol. Microbiol.">
        <title>Complete genome sequence of Corynebacterium casei LMG S-19264T (=DSM 44701T), isolated from a smear-ripened cheese.</title>
        <authorList>
            <consortium name="US DOE Joint Genome Institute (JGI-PGF)"/>
            <person name="Walter F."/>
            <person name="Albersmeier A."/>
            <person name="Kalinowski J."/>
            <person name="Ruckert C."/>
        </authorList>
    </citation>
    <scope>NUCLEOTIDE SEQUENCE</scope>
    <source>
        <strain evidence="6">CGMCC 1.3617</strain>
    </source>
</reference>
<dbReference type="EMBL" id="BMKW01000002">
    <property type="protein sequence ID" value="GGJ05512.1"/>
    <property type="molecule type" value="Genomic_DNA"/>
</dbReference>